<proteinExistence type="predicted"/>
<protein>
    <recommendedName>
        <fullName evidence="3">Type VII secretion system protein EssD-like domain-containing protein</fullName>
    </recommendedName>
</protein>
<evidence type="ECO:0000256" key="1">
    <source>
        <dbReference type="SAM" id="Coils"/>
    </source>
</evidence>
<evidence type="ECO:0000313" key="5">
    <source>
        <dbReference type="Proteomes" id="UP000820818"/>
    </source>
</evidence>
<dbReference type="EMBL" id="WJBH02000005">
    <property type="protein sequence ID" value="KAI9559094.1"/>
    <property type="molecule type" value="Genomic_DNA"/>
</dbReference>
<feature type="compositionally biased region" description="Basic and acidic residues" evidence="2">
    <location>
        <begin position="286"/>
        <end position="307"/>
    </location>
</feature>
<feature type="region of interest" description="Disordered" evidence="2">
    <location>
        <begin position="243"/>
        <end position="308"/>
    </location>
</feature>
<evidence type="ECO:0000259" key="3">
    <source>
        <dbReference type="Pfam" id="PF13930"/>
    </source>
</evidence>
<name>A0AAD5PWN2_9CRUS</name>
<dbReference type="AlphaFoldDB" id="A0AAD5PWN2"/>
<feature type="domain" description="Type VII secretion system protein EssD-like" evidence="3">
    <location>
        <begin position="321"/>
        <end position="420"/>
    </location>
</feature>
<reference evidence="4 5" key="1">
    <citation type="submission" date="2022-05" db="EMBL/GenBank/DDBJ databases">
        <title>A multi-omics perspective on studying reproductive biology in Daphnia sinensis.</title>
        <authorList>
            <person name="Jia J."/>
        </authorList>
    </citation>
    <scope>NUCLEOTIDE SEQUENCE [LARGE SCALE GENOMIC DNA]</scope>
    <source>
        <strain evidence="4 5">WSL</strain>
    </source>
</reference>
<feature type="coiled-coil region" evidence="1">
    <location>
        <begin position="100"/>
        <end position="127"/>
    </location>
</feature>
<dbReference type="InterPro" id="IPR044929">
    <property type="entry name" value="DNA/RNA_non-sp_Endonuclease_sf"/>
</dbReference>
<sequence>MGLVEELLEALEKLTNVISRILNEFEGPNGLIKEMKSFELKKNIAKTTGTVIGIAGVCLVPFTFGWSLAATAAGASVNLVTEFVDSTESHAFRERIKKHIDAYQEHCEAHEKLIKRLESDIHRLSSDQKLDVQTALLYCALSAETNKLDKKTVKMSDAEMINKSAHMAGLAFTLQKTGNSAFMATLKGAGKATVLLGGVVSAYEAVTLFLDWNGTHPTIAGAEKAVEEFKNAQSSLNKRMANIKRGVGVKSNKQGNGDPSQYEKIWQKDSSNQDKEDVNEGSAGGGDERRPQKPTKDDKPEEKRNETKVNVVSDITLYGRRMLKVSAVVRPENLGQGTNTNNSVAKNWKKNLNLPDDYHAGHIIGCMLGGSGSDTNNLVLMHSGFNNGSLKSFEFRARNLLRQCQAINPNACVEAEITVSIIFAPGHQVPYRIVYGVRLVVNGVVEKRGYAAVFVINCCANGPHDGPCNGI</sequence>
<keyword evidence="5" id="KW-1185">Reference proteome</keyword>
<dbReference type="InterPro" id="IPR044927">
    <property type="entry name" value="Endonuclea_NS_2"/>
</dbReference>
<evidence type="ECO:0000256" key="2">
    <source>
        <dbReference type="SAM" id="MobiDB-lite"/>
    </source>
</evidence>
<gene>
    <name evidence="4" type="ORF">GHT06_015883</name>
</gene>
<dbReference type="Gene3D" id="3.40.570.10">
    <property type="entry name" value="Extracellular Endonuclease, subunit A"/>
    <property type="match status" value="1"/>
</dbReference>
<accession>A0AAD5PWN2</accession>
<dbReference type="Pfam" id="PF13930">
    <property type="entry name" value="Endonuclea_NS_2"/>
    <property type="match status" value="1"/>
</dbReference>
<dbReference type="Proteomes" id="UP000820818">
    <property type="component" value="Linkage Group LG5"/>
</dbReference>
<keyword evidence="1" id="KW-0175">Coiled coil</keyword>
<comment type="caution">
    <text evidence="4">The sequence shown here is derived from an EMBL/GenBank/DDBJ whole genome shotgun (WGS) entry which is preliminary data.</text>
</comment>
<organism evidence="4 5">
    <name type="scientific">Daphnia sinensis</name>
    <dbReference type="NCBI Taxonomy" id="1820382"/>
    <lineage>
        <taxon>Eukaryota</taxon>
        <taxon>Metazoa</taxon>
        <taxon>Ecdysozoa</taxon>
        <taxon>Arthropoda</taxon>
        <taxon>Crustacea</taxon>
        <taxon>Branchiopoda</taxon>
        <taxon>Diplostraca</taxon>
        <taxon>Cladocera</taxon>
        <taxon>Anomopoda</taxon>
        <taxon>Daphniidae</taxon>
        <taxon>Daphnia</taxon>
        <taxon>Daphnia similis group</taxon>
    </lineage>
</organism>
<evidence type="ECO:0000313" key="4">
    <source>
        <dbReference type="EMBL" id="KAI9559094.1"/>
    </source>
</evidence>
<feature type="compositionally biased region" description="Basic and acidic residues" evidence="2">
    <location>
        <begin position="265"/>
        <end position="278"/>
    </location>
</feature>